<dbReference type="Proteomes" id="UP001159363">
    <property type="component" value="Chromosome 8"/>
</dbReference>
<keyword evidence="3" id="KW-1185">Reference proteome</keyword>
<organism evidence="2 3">
    <name type="scientific">Dryococelus australis</name>
    <dbReference type="NCBI Taxonomy" id="614101"/>
    <lineage>
        <taxon>Eukaryota</taxon>
        <taxon>Metazoa</taxon>
        <taxon>Ecdysozoa</taxon>
        <taxon>Arthropoda</taxon>
        <taxon>Hexapoda</taxon>
        <taxon>Insecta</taxon>
        <taxon>Pterygota</taxon>
        <taxon>Neoptera</taxon>
        <taxon>Polyneoptera</taxon>
        <taxon>Phasmatodea</taxon>
        <taxon>Verophasmatodea</taxon>
        <taxon>Anareolatae</taxon>
        <taxon>Phasmatidae</taxon>
        <taxon>Eurycanthinae</taxon>
        <taxon>Dryococelus</taxon>
    </lineage>
</organism>
<evidence type="ECO:0000259" key="1">
    <source>
        <dbReference type="Pfam" id="PF03184"/>
    </source>
</evidence>
<comment type="caution">
    <text evidence="2">The sequence shown here is derived from an EMBL/GenBank/DDBJ whole genome shotgun (WGS) entry which is preliminary data.</text>
</comment>
<reference evidence="2 3" key="1">
    <citation type="submission" date="2023-02" db="EMBL/GenBank/DDBJ databases">
        <title>LHISI_Scaffold_Assembly.</title>
        <authorList>
            <person name="Stuart O.P."/>
            <person name="Cleave R."/>
            <person name="Magrath M.J.L."/>
            <person name="Mikheyev A.S."/>
        </authorList>
    </citation>
    <scope>NUCLEOTIDE SEQUENCE [LARGE SCALE GENOMIC DNA]</scope>
    <source>
        <strain evidence="2">Daus_M_001</strain>
        <tissue evidence="2">Leg muscle</tissue>
    </source>
</reference>
<name>A0ABQ9GVV2_9NEOP</name>
<gene>
    <name evidence="2" type="ORF">PR048_024075</name>
</gene>
<evidence type="ECO:0000313" key="3">
    <source>
        <dbReference type="Proteomes" id="UP001159363"/>
    </source>
</evidence>
<feature type="domain" description="DDE-1" evidence="1">
    <location>
        <begin position="2"/>
        <end position="135"/>
    </location>
</feature>
<proteinExistence type="predicted"/>
<accession>A0ABQ9GVV2</accession>
<sequence length="199" mass="22770">MLPVEYHANNSEWMTAYTFTSFLHALVCKIGTQYRKILLSFENCAAYQQDVSFLRNINVVFFPRNCTSIFQPLDMGENQEFQAPLQKNAGAEGCGLARPRCEGTKVELKMKALQAVHYSAAAWKKVTPMTIANCFAKCGVSYETPYVEENFEIRQLQKLDKKNVGFRVHSQVVTRTLLHTAFKVLNLCAMPRTSERQQW</sequence>
<evidence type="ECO:0000313" key="2">
    <source>
        <dbReference type="EMBL" id="KAJ8876166.1"/>
    </source>
</evidence>
<dbReference type="Pfam" id="PF03184">
    <property type="entry name" value="DDE_1"/>
    <property type="match status" value="1"/>
</dbReference>
<protein>
    <recommendedName>
        <fullName evidence="1">DDE-1 domain-containing protein</fullName>
    </recommendedName>
</protein>
<dbReference type="EMBL" id="JARBHB010000009">
    <property type="protein sequence ID" value="KAJ8876166.1"/>
    <property type="molecule type" value="Genomic_DNA"/>
</dbReference>
<dbReference type="InterPro" id="IPR004875">
    <property type="entry name" value="DDE_SF_endonuclease_dom"/>
</dbReference>